<evidence type="ECO:0000256" key="3">
    <source>
        <dbReference type="ARBA" id="ARBA00038502"/>
    </source>
</evidence>
<dbReference type="OrthoDB" id="9795188at2"/>
<feature type="domain" description="N-acetyltransferase" evidence="4">
    <location>
        <begin position="19"/>
        <end position="180"/>
    </location>
</feature>
<dbReference type="InterPro" id="IPR051531">
    <property type="entry name" value="N-acetyltransferase"/>
</dbReference>
<name>A0A561E996_9MICO</name>
<evidence type="ECO:0000313" key="5">
    <source>
        <dbReference type="EMBL" id="TWE12157.1"/>
    </source>
</evidence>
<feature type="domain" description="N-acetyltransferase" evidence="4">
    <location>
        <begin position="395"/>
        <end position="567"/>
    </location>
</feature>
<evidence type="ECO:0000256" key="1">
    <source>
        <dbReference type="ARBA" id="ARBA00022679"/>
    </source>
</evidence>
<dbReference type="InterPro" id="IPR000182">
    <property type="entry name" value="GNAT_dom"/>
</dbReference>
<dbReference type="InterPro" id="IPR016181">
    <property type="entry name" value="Acyl_CoA_acyltransferase"/>
</dbReference>
<keyword evidence="1 5" id="KW-0808">Transferase</keyword>
<dbReference type="SUPFAM" id="SSF55729">
    <property type="entry name" value="Acyl-CoA N-acyltransferases (Nat)"/>
    <property type="match status" value="4"/>
</dbReference>
<comment type="similarity">
    <text evidence="3">Belongs to the acetyltransferase family. RimJ subfamily.</text>
</comment>
<sequence>MTREFAYPDDVPVLTDGTVTLRAHRDSDIPRIVSNCNDPRTLAWLSLPRPYDETCAREFLATIRQHWCSGKQQFWALDVDGEYAGTINLHHRSPAAGELGYNGHPSVRGRGVMTAAARLVTAYAFDVRHLSTVTWRAGRGNWASRRVAWAAGFTVDGVWPAQSTDGSGNTEDLWIGHLDASAPRGVPAHPWWEPTTLESNSIRLRAWRDDETLQATDDVAQHFVEEMQPAPETYADWLLQRRERMAAGSAVFWCIADSTSDQALGCIQLLHLDAMLTRGSGLLGYWLYPSARGRGVVGEAIELLRPHAFADRSDNSGSTGVGLHRLQAGTDVANRASARVLRRAGFRLAGEEQGVLTYGDRAPTGGRTWELLATDDAAEQRVSPAVVPVLETDRLRLRPWRESDLPGDEDRPDEAAERFMPAGAMPSPQTFGAWLTRQADRRDSGSAISWCIADRDDDRALGNIALFGIGQGTATSAEIGYWLYPSARHAGRLQEALEVAVNYAFSPASHGGAGLTRLHAATDLDNLASQAILRRAGFIRWGTDRRAYTTSSGEFSDGAYFEVLDDDDREAQRAVLPPVLDFPDIRLRPLRATDAERIRQTWADPISKHWLDLPAHPTQQEAAAYIGRKRYVDVPTHGVWWAICLPGSADFAGAVGLQNFTGSGPSTGELGYWLHPEARRRGLASAAAEAAATYGLMPRARGGLGLDRLVLHVADGNAASLRIAQRCGFSTIGRAHNAERLGDGSVVDLLLFERLPVSD</sequence>
<evidence type="ECO:0000259" key="4">
    <source>
        <dbReference type="PROSITE" id="PS51186"/>
    </source>
</evidence>
<dbReference type="GO" id="GO:0016747">
    <property type="term" value="F:acyltransferase activity, transferring groups other than amino-acyl groups"/>
    <property type="evidence" value="ECO:0007669"/>
    <property type="project" value="InterPro"/>
</dbReference>
<comment type="caution">
    <text evidence="5">The sequence shown here is derived from an EMBL/GenBank/DDBJ whole genome shotgun (WGS) entry which is preliminary data.</text>
</comment>
<gene>
    <name evidence="5" type="ORF">BKA23_0953</name>
</gene>
<keyword evidence="2" id="KW-0012">Acyltransferase</keyword>
<reference evidence="5 6" key="1">
    <citation type="submission" date="2019-06" db="EMBL/GenBank/DDBJ databases">
        <title>Sequencing the genomes of 1000 actinobacteria strains.</title>
        <authorList>
            <person name="Klenk H.-P."/>
        </authorList>
    </citation>
    <scope>NUCLEOTIDE SEQUENCE [LARGE SCALE GENOMIC DNA]</scope>
    <source>
        <strain evidence="5 6">DSM 19560</strain>
    </source>
</reference>
<protein>
    <submittedName>
        <fullName evidence="5">RimJ/RimL family protein N-acetyltransferase</fullName>
    </submittedName>
</protein>
<dbReference type="PANTHER" id="PTHR43792:SF8">
    <property type="entry name" value="[RIBOSOMAL PROTEIN US5]-ALANINE N-ACETYLTRANSFERASE"/>
    <property type="match status" value="1"/>
</dbReference>
<dbReference type="Gene3D" id="3.40.630.30">
    <property type="match status" value="4"/>
</dbReference>
<proteinExistence type="inferred from homology"/>
<evidence type="ECO:0000313" key="6">
    <source>
        <dbReference type="Proteomes" id="UP000318297"/>
    </source>
</evidence>
<dbReference type="EMBL" id="VIVQ01000001">
    <property type="protein sequence ID" value="TWE12157.1"/>
    <property type="molecule type" value="Genomic_DNA"/>
</dbReference>
<feature type="domain" description="N-acetyltransferase" evidence="4">
    <location>
        <begin position="202"/>
        <end position="374"/>
    </location>
</feature>
<dbReference type="Pfam" id="PF13302">
    <property type="entry name" value="Acetyltransf_3"/>
    <property type="match status" value="4"/>
</dbReference>
<accession>A0A561E996</accession>
<dbReference type="PROSITE" id="PS51186">
    <property type="entry name" value="GNAT"/>
    <property type="match status" value="4"/>
</dbReference>
<dbReference type="RefSeq" id="WP_145225936.1">
    <property type="nucleotide sequence ID" value="NZ_VIVQ01000001.1"/>
</dbReference>
<feature type="domain" description="N-acetyltransferase" evidence="4">
    <location>
        <begin position="585"/>
        <end position="756"/>
    </location>
</feature>
<dbReference type="Proteomes" id="UP000318297">
    <property type="component" value="Unassembled WGS sequence"/>
</dbReference>
<evidence type="ECO:0000256" key="2">
    <source>
        <dbReference type="ARBA" id="ARBA00023315"/>
    </source>
</evidence>
<dbReference type="PANTHER" id="PTHR43792">
    <property type="entry name" value="GNAT FAMILY, PUTATIVE (AFU_ORTHOLOGUE AFUA_3G00765)-RELATED-RELATED"/>
    <property type="match status" value="1"/>
</dbReference>
<organism evidence="5 6">
    <name type="scientific">Rudaeicoccus suwonensis</name>
    <dbReference type="NCBI Taxonomy" id="657409"/>
    <lineage>
        <taxon>Bacteria</taxon>
        <taxon>Bacillati</taxon>
        <taxon>Actinomycetota</taxon>
        <taxon>Actinomycetes</taxon>
        <taxon>Micrococcales</taxon>
        <taxon>Dermacoccaceae</taxon>
        <taxon>Rudaeicoccus</taxon>
    </lineage>
</organism>
<keyword evidence="6" id="KW-1185">Reference proteome</keyword>
<dbReference type="AlphaFoldDB" id="A0A561E996"/>